<dbReference type="Proteomes" id="UP001107961">
    <property type="component" value="Unassembled WGS sequence"/>
</dbReference>
<dbReference type="Gene3D" id="6.10.250.3150">
    <property type="match status" value="1"/>
</dbReference>
<proteinExistence type="predicted"/>
<keyword evidence="6" id="KW-1185">Reference proteome</keyword>
<comment type="caution">
    <text evidence="5">The sequence shown here is derived from an EMBL/GenBank/DDBJ whole genome shotgun (WGS) entry which is preliminary data.</text>
</comment>
<organism evidence="5 6">
    <name type="scientific">Alloalcanivorax xenomutans</name>
    <dbReference type="NCBI Taxonomy" id="1094342"/>
    <lineage>
        <taxon>Bacteria</taxon>
        <taxon>Pseudomonadati</taxon>
        <taxon>Pseudomonadota</taxon>
        <taxon>Gammaproteobacteria</taxon>
        <taxon>Oceanospirillales</taxon>
        <taxon>Alcanivoracaceae</taxon>
        <taxon>Alloalcanivorax</taxon>
    </lineage>
</organism>
<reference evidence="5" key="1">
    <citation type="submission" date="2022-01" db="EMBL/GenBank/DDBJ databases">
        <authorList>
            <person name="Karlyshev A.V."/>
            <person name="Jaspars M."/>
        </authorList>
    </citation>
    <scope>NUCLEOTIDE SEQUENCE</scope>
    <source>
        <strain evidence="5">AGSA3-2</strain>
    </source>
</reference>
<evidence type="ECO:0000259" key="4">
    <source>
        <dbReference type="Pfam" id="PF01551"/>
    </source>
</evidence>
<dbReference type="GO" id="GO:0004222">
    <property type="term" value="F:metalloendopeptidase activity"/>
    <property type="evidence" value="ECO:0007669"/>
    <property type="project" value="TreeGrafter"/>
</dbReference>
<dbReference type="InterPro" id="IPR016047">
    <property type="entry name" value="M23ase_b-sheet_dom"/>
</dbReference>
<feature type="signal peptide" evidence="3">
    <location>
        <begin position="1"/>
        <end position="17"/>
    </location>
</feature>
<protein>
    <submittedName>
        <fullName evidence="5">Peptidoglycan DD-metalloendopeptidase family protein</fullName>
    </submittedName>
</protein>
<dbReference type="RefSeq" id="WP_233926195.1">
    <property type="nucleotide sequence ID" value="NZ_JAJVKT010000044.1"/>
</dbReference>
<dbReference type="CDD" id="cd12797">
    <property type="entry name" value="M23_peptidase"/>
    <property type="match status" value="1"/>
</dbReference>
<name>A0A9Q3ZEY1_9GAMM</name>
<feature type="chain" id="PRO_5040356264" evidence="3">
    <location>
        <begin position="18"/>
        <end position="394"/>
    </location>
</feature>
<sequence>MRRLFPLLLLLSLVARADDPSPEQLEALKERIRELTSAQNQDLERRDDLQAKLRDTEKRIGTLGREQRHLDREVQDAEQRLAETEQRQAELAAEKKVQLSWLARTVRASYQAGREERIKLLLNQEDPERVARLLRYQEYFQRARRDRLVNLEGELVDLRQVAREVADARANLLDRRTALARHRQELEAAGREREKALAALGQSLENRGGQLNSLRADQQRLERLLEQMRQAAEQAARESAPSGPRRPAASGGTPFGKLAGGLPWPVRGPLLTSYNSRREGELRWTGVILGVDEGTPVQAVHPGRVVFADWLRGFGLLIILDHGDGYLTLYGYNQSLLRQVGDQVATGDVLSLAGRSGGNSRSALYFEIRHRGKAVNPARWCDRRVTLPPIARNN</sequence>
<dbReference type="PANTHER" id="PTHR21666:SF270">
    <property type="entry name" value="MUREIN HYDROLASE ACTIVATOR ENVC"/>
    <property type="match status" value="1"/>
</dbReference>
<feature type="compositionally biased region" description="Low complexity" evidence="2">
    <location>
        <begin position="229"/>
        <end position="242"/>
    </location>
</feature>
<feature type="domain" description="M23ase beta-sheet core" evidence="4">
    <location>
        <begin position="284"/>
        <end position="377"/>
    </location>
</feature>
<dbReference type="AlphaFoldDB" id="A0A9Q3ZEY1"/>
<keyword evidence="1" id="KW-0175">Coiled coil</keyword>
<gene>
    <name evidence="5" type="ORF">LZG35_21400</name>
</gene>
<accession>A0A9Q3ZEY1</accession>
<keyword evidence="3" id="KW-0732">Signal</keyword>
<evidence type="ECO:0000256" key="2">
    <source>
        <dbReference type="SAM" id="MobiDB-lite"/>
    </source>
</evidence>
<dbReference type="InterPro" id="IPR050570">
    <property type="entry name" value="Cell_wall_metabolism_enzyme"/>
</dbReference>
<dbReference type="EMBL" id="JAJVKT010000044">
    <property type="protein sequence ID" value="MCE7511200.1"/>
    <property type="molecule type" value="Genomic_DNA"/>
</dbReference>
<evidence type="ECO:0000256" key="1">
    <source>
        <dbReference type="SAM" id="Coils"/>
    </source>
</evidence>
<dbReference type="PANTHER" id="PTHR21666">
    <property type="entry name" value="PEPTIDASE-RELATED"/>
    <property type="match status" value="1"/>
</dbReference>
<evidence type="ECO:0000313" key="5">
    <source>
        <dbReference type="EMBL" id="MCE7511200.1"/>
    </source>
</evidence>
<dbReference type="SUPFAM" id="SSF51261">
    <property type="entry name" value="Duplicated hybrid motif"/>
    <property type="match status" value="1"/>
</dbReference>
<dbReference type="InterPro" id="IPR011055">
    <property type="entry name" value="Dup_hybrid_motif"/>
</dbReference>
<dbReference type="Pfam" id="PF01551">
    <property type="entry name" value="Peptidase_M23"/>
    <property type="match status" value="1"/>
</dbReference>
<evidence type="ECO:0000313" key="6">
    <source>
        <dbReference type="Proteomes" id="UP001107961"/>
    </source>
</evidence>
<dbReference type="Gene3D" id="2.70.70.10">
    <property type="entry name" value="Glucose Permease (Domain IIA)"/>
    <property type="match status" value="1"/>
</dbReference>
<dbReference type="FunFam" id="2.70.70.10:FF:000003">
    <property type="entry name" value="Murein hydrolase activator EnvC"/>
    <property type="match status" value="1"/>
</dbReference>
<feature type="region of interest" description="Disordered" evidence="2">
    <location>
        <begin position="228"/>
        <end position="257"/>
    </location>
</feature>
<feature type="coiled-coil region" evidence="1">
    <location>
        <begin position="25"/>
        <end position="94"/>
    </location>
</feature>
<evidence type="ECO:0000256" key="3">
    <source>
        <dbReference type="SAM" id="SignalP"/>
    </source>
</evidence>